<feature type="compositionally biased region" description="Basic and acidic residues" evidence="1">
    <location>
        <begin position="362"/>
        <end position="373"/>
    </location>
</feature>
<organism evidence="2 3">
    <name type="scientific">Pyrenophora tritici-repentis</name>
    <dbReference type="NCBI Taxonomy" id="45151"/>
    <lineage>
        <taxon>Eukaryota</taxon>
        <taxon>Fungi</taxon>
        <taxon>Dikarya</taxon>
        <taxon>Ascomycota</taxon>
        <taxon>Pezizomycotina</taxon>
        <taxon>Dothideomycetes</taxon>
        <taxon>Pleosporomycetidae</taxon>
        <taxon>Pleosporales</taxon>
        <taxon>Pleosporineae</taxon>
        <taxon>Pleosporaceae</taxon>
        <taxon>Pyrenophora</taxon>
    </lineage>
</organism>
<name>A0A922N6N9_9PLEO</name>
<dbReference type="AlphaFoldDB" id="A0A922N6N9"/>
<feature type="compositionally biased region" description="Polar residues" evidence="1">
    <location>
        <begin position="222"/>
        <end position="235"/>
    </location>
</feature>
<feature type="region of interest" description="Disordered" evidence="1">
    <location>
        <begin position="1"/>
        <end position="44"/>
    </location>
</feature>
<feature type="compositionally biased region" description="Polar residues" evidence="1">
    <location>
        <begin position="379"/>
        <end position="390"/>
    </location>
</feature>
<feature type="compositionally biased region" description="Polar residues" evidence="1">
    <location>
        <begin position="273"/>
        <end position="305"/>
    </location>
</feature>
<feature type="compositionally biased region" description="Acidic residues" evidence="1">
    <location>
        <begin position="152"/>
        <end position="161"/>
    </location>
</feature>
<dbReference type="Proteomes" id="UP000249757">
    <property type="component" value="Unassembled WGS sequence"/>
</dbReference>
<feature type="region of interest" description="Disordered" evidence="1">
    <location>
        <begin position="221"/>
        <end position="583"/>
    </location>
</feature>
<feature type="region of interest" description="Disordered" evidence="1">
    <location>
        <begin position="152"/>
        <end position="175"/>
    </location>
</feature>
<feature type="compositionally biased region" description="Polar residues" evidence="1">
    <location>
        <begin position="166"/>
        <end position="175"/>
    </location>
</feature>
<dbReference type="OMA" id="LPRTECY"/>
<accession>A0A922N6N9</accession>
<reference evidence="3" key="1">
    <citation type="journal article" date="2022" name="Microb. Genom.">
        <title>A global pangenome for the wheat fungal pathogen Pyrenophora tritici-repentis and prediction of effector protein structural homology.</title>
        <authorList>
            <person name="Moolhuijzen P.M."/>
            <person name="See P.T."/>
            <person name="Shi G."/>
            <person name="Powell H.R."/>
            <person name="Cockram J."/>
            <person name="Jorgensen L.N."/>
            <person name="Benslimane H."/>
            <person name="Strelkov S.E."/>
            <person name="Turner J."/>
            <person name="Liu Z."/>
            <person name="Moffat C.S."/>
        </authorList>
    </citation>
    <scope>NUCLEOTIDE SEQUENCE [LARGE SCALE GENOMIC DNA]</scope>
</reference>
<feature type="compositionally biased region" description="Acidic residues" evidence="1">
    <location>
        <begin position="827"/>
        <end position="839"/>
    </location>
</feature>
<feature type="compositionally biased region" description="Basic residues" evidence="1">
    <location>
        <begin position="454"/>
        <end position="465"/>
    </location>
</feature>
<sequence length="954" mass="101385">MERHESLNHDSASIGVSPVPSTPPSWLFCTPQPEEIPPNPNNEWSNLNGDWGKEGLEPRYHFSRAAFAEHLQLHHQSTVAVLPLPSARASSSGHSKHPATLKQKSQRTPGRQAHGKMAGDNGTSTKKRAASPLDASRTVKRPNLIAGFVMSDEESENEEEDHVNHDTQGQNSLVTPQRPFSLLPVSLQNEPKFLPEFTPLPTKQLNQACINAALERIRCARSKSTVPSKSARQPSTKPPLPTVAQHSARQPSTKPPPPTVTQHSALLPKHQRQVSVQANRKDANSFQGSIAVSQNMASSSSQEASTRVFGGLPTPKATESASRAAQKASRHATTKVPPPKTAQPKSSLPSTLGAAKQKPVGRSREKAVDKGKDTPPSPSTVVQRPANTAQPRARGQIAPTASPKLATQTAFTFRAPEPTSLKVAQAQSPKPKPSPGPRQQPVPVAEVDSAAKTIPKKLSAKAAGKRKVDTIGGGNGDHTAPAVKKPLTTKLSAKAAGKRKVDMISGGIGDRTAPAVKRQTESFVGPSRAGIESFAGPSRAAPVKKQTESSAGPSRAGSVKKPTESSAEPSRAGTDTPSKPEVPLIQGNLQSVAVAPMVPNMIPIENAAVPVGKSAASGPGLKTGETTVLPSAMRQPSPATSSGDSDQQQSNPASDASEKSASPSSPFPSTHTKGKVVKQVRFATPDTMPTPSAEPYFEYSIFHKTWSTPHEESTATTTEISVRTDTDIDVANAQAKKVYNAVRASTGPSIEEQSSKLDANGCAMYTLTHAHPFSPSQKTHVHFFVKRYEASKYAGRTVDDLDGAKVISNTAYAVNLYKIIANPEMADSSDNDTDDDDADAAAKPEDTDEALIRTASHSHVGCPDVYTTLSSANRAALALQIRLSHEEEPKNPLTKDFQERGLRALQEKLQGLSVKEGDGQATECWVSQFNAVGRGGDRLEILVEKVGVVGPRNL</sequence>
<keyword evidence="3" id="KW-1185">Reference proteome</keyword>
<evidence type="ECO:0000313" key="3">
    <source>
        <dbReference type="Proteomes" id="UP000249757"/>
    </source>
</evidence>
<feature type="region of interest" description="Disordered" evidence="1">
    <location>
        <begin position="631"/>
        <end position="676"/>
    </location>
</feature>
<proteinExistence type="predicted"/>
<protein>
    <submittedName>
        <fullName evidence="2">Uncharacterized protein</fullName>
    </submittedName>
</protein>
<dbReference type="OrthoDB" id="3785701at2759"/>
<feature type="region of interest" description="Disordered" evidence="1">
    <location>
        <begin position="825"/>
        <end position="845"/>
    </location>
</feature>
<dbReference type="EMBL" id="NRDI02000012">
    <property type="protein sequence ID" value="KAI1512299.1"/>
    <property type="molecule type" value="Genomic_DNA"/>
</dbReference>
<evidence type="ECO:0000256" key="1">
    <source>
        <dbReference type="SAM" id="MobiDB-lite"/>
    </source>
</evidence>
<gene>
    <name evidence="2" type="ORF">Ptr86124_009139</name>
</gene>
<feature type="compositionally biased region" description="Polar residues" evidence="1">
    <location>
        <begin position="637"/>
        <end position="651"/>
    </location>
</feature>
<comment type="caution">
    <text evidence="2">The sequence shown here is derived from an EMBL/GenBank/DDBJ whole genome shotgun (WGS) entry which is preliminary data.</text>
</comment>
<feature type="compositionally biased region" description="Low complexity" evidence="1">
    <location>
        <begin position="652"/>
        <end position="669"/>
    </location>
</feature>
<evidence type="ECO:0000313" key="2">
    <source>
        <dbReference type="EMBL" id="KAI1512299.1"/>
    </source>
</evidence>
<feature type="compositionally biased region" description="Polar residues" evidence="1">
    <location>
        <begin position="564"/>
        <end position="577"/>
    </location>
</feature>
<feature type="region of interest" description="Disordered" evidence="1">
    <location>
        <begin position="86"/>
        <end position="133"/>
    </location>
</feature>
<feature type="compositionally biased region" description="Pro residues" evidence="1">
    <location>
        <begin position="430"/>
        <end position="440"/>
    </location>
</feature>